<protein>
    <submittedName>
        <fullName evidence="1">Uncharacterized protein</fullName>
    </submittedName>
</protein>
<dbReference type="OrthoDB" id="16120at2759"/>
<accession>A0A7R9C0K0</accession>
<sequence length="288" mass="31938">HSKTSFSFCSYLSLQCLQHLDLSSLHHLSPQLLIESIQCFPELITLNLSKTSAVNQVCATVGKYCPNIVDLDISYSEITDKGVLDLVHLQCGRQAQRMHRLNVLGLKLNHGTVTFILQNLPNLQVLEEENLFAAFRGLRGKKLSVAARKSTALEYLQPEHVALKTLVSCVQELQPMDILTAIQISPLATKCLQHLDLSSLHHLSPQLLIESIQCFPELITLNLSKTSAVNQVCATVGKYCPNIVDLDISYSEITDKGVLDLAFRGLRGKKLSVAARKSTALEYLQPEH</sequence>
<feature type="non-terminal residue" evidence="1">
    <location>
        <position position="1"/>
    </location>
</feature>
<organism evidence="1">
    <name type="scientific">Notodromas monacha</name>
    <dbReference type="NCBI Taxonomy" id="399045"/>
    <lineage>
        <taxon>Eukaryota</taxon>
        <taxon>Metazoa</taxon>
        <taxon>Ecdysozoa</taxon>
        <taxon>Arthropoda</taxon>
        <taxon>Crustacea</taxon>
        <taxon>Oligostraca</taxon>
        <taxon>Ostracoda</taxon>
        <taxon>Podocopa</taxon>
        <taxon>Podocopida</taxon>
        <taxon>Cypridocopina</taxon>
        <taxon>Cypridoidea</taxon>
        <taxon>Cyprididae</taxon>
        <taxon>Notodromas</taxon>
    </lineage>
</organism>
<dbReference type="InterPro" id="IPR001611">
    <property type="entry name" value="Leu-rich_rpt"/>
</dbReference>
<dbReference type="EMBL" id="OA890646">
    <property type="protein sequence ID" value="CAD7284531.1"/>
    <property type="molecule type" value="Genomic_DNA"/>
</dbReference>
<dbReference type="EMBL" id="CAJPEX010008609">
    <property type="protein sequence ID" value="CAG0924683.1"/>
    <property type="molecule type" value="Genomic_DNA"/>
</dbReference>
<dbReference type="PANTHER" id="PTHR38926">
    <property type="entry name" value="F-BOX DOMAIN CONTAINING PROTEIN, EXPRESSED"/>
    <property type="match status" value="1"/>
</dbReference>
<name>A0A7R9C0K0_9CRUS</name>
<proteinExistence type="predicted"/>
<reference evidence="1" key="1">
    <citation type="submission" date="2020-11" db="EMBL/GenBank/DDBJ databases">
        <authorList>
            <person name="Tran Van P."/>
        </authorList>
    </citation>
    <scope>NUCLEOTIDE SEQUENCE</scope>
</reference>
<dbReference type="InterPro" id="IPR006553">
    <property type="entry name" value="Leu-rich_rpt_Cys-con_subtyp"/>
</dbReference>
<evidence type="ECO:0000313" key="1">
    <source>
        <dbReference type="EMBL" id="CAD7284531.1"/>
    </source>
</evidence>
<dbReference type="AlphaFoldDB" id="A0A7R9C0K0"/>
<keyword evidence="2" id="KW-1185">Reference proteome</keyword>
<dbReference type="SUPFAM" id="SSF52047">
    <property type="entry name" value="RNI-like"/>
    <property type="match status" value="1"/>
</dbReference>
<dbReference type="Gene3D" id="3.80.10.10">
    <property type="entry name" value="Ribonuclease Inhibitor"/>
    <property type="match status" value="2"/>
</dbReference>
<dbReference type="InterPro" id="IPR032675">
    <property type="entry name" value="LRR_dom_sf"/>
</dbReference>
<gene>
    <name evidence="1" type="ORF">NMOB1V02_LOCUS12136</name>
</gene>
<feature type="non-terminal residue" evidence="1">
    <location>
        <position position="288"/>
    </location>
</feature>
<evidence type="ECO:0000313" key="2">
    <source>
        <dbReference type="Proteomes" id="UP000678499"/>
    </source>
</evidence>
<dbReference type="Pfam" id="PF13516">
    <property type="entry name" value="LRR_6"/>
    <property type="match status" value="2"/>
</dbReference>
<dbReference type="Proteomes" id="UP000678499">
    <property type="component" value="Unassembled WGS sequence"/>
</dbReference>
<dbReference type="PANTHER" id="PTHR38926:SF2">
    <property type="entry name" value="F-BOX_LRR-REPEAT PROTEIN 21-RELATED"/>
    <property type="match status" value="1"/>
</dbReference>
<dbReference type="SMART" id="SM00367">
    <property type="entry name" value="LRR_CC"/>
    <property type="match status" value="4"/>
</dbReference>